<dbReference type="EMBL" id="CP076132">
    <property type="protein sequence ID" value="QWG03188.1"/>
    <property type="molecule type" value="Genomic_DNA"/>
</dbReference>
<dbReference type="RefSeq" id="WP_169664130.1">
    <property type="nucleotide sequence ID" value="NZ_CP076132.1"/>
</dbReference>
<protein>
    <submittedName>
        <fullName evidence="2">Uncharacterized protein</fullName>
    </submittedName>
</protein>
<evidence type="ECO:0000313" key="3">
    <source>
        <dbReference type="Proteomes" id="UP000678679"/>
    </source>
</evidence>
<keyword evidence="1" id="KW-0812">Transmembrane</keyword>
<feature type="transmembrane region" description="Helical" evidence="1">
    <location>
        <begin position="21"/>
        <end position="45"/>
    </location>
</feature>
<feature type="transmembrane region" description="Helical" evidence="1">
    <location>
        <begin position="154"/>
        <end position="175"/>
    </location>
</feature>
<feature type="transmembrane region" description="Helical" evidence="1">
    <location>
        <begin position="73"/>
        <end position="94"/>
    </location>
</feature>
<dbReference type="KEGG" id="fya:KMW28_06300"/>
<gene>
    <name evidence="2" type="ORF">KMW28_06300</name>
</gene>
<reference evidence="2 3" key="1">
    <citation type="submission" date="2021-05" db="EMBL/GenBank/DDBJ databases">
        <title>Comparative genomic studies on the polysaccharide-degrading batcterial strains of the Flammeovirga genus.</title>
        <authorList>
            <person name="Zewei F."/>
            <person name="Zheng Z."/>
            <person name="Yu L."/>
            <person name="Ruyue G."/>
            <person name="Yanhong M."/>
            <person name="Yuanyuan C."/>
            <person name="Jingyan G."/>
            <person name="Wenjun H."/>
        </authorList>
    </citation>
    <scope>NUCLEOTIDE SEQUENCE [LARGE SCALE GENOMIC DNA]</scope>
    <source>
        <strain evidence="2 3">NBRC:100898</strain>
    </source>
</reference>
<accession>A0AAX1NC06</accession>
<evidence type="ECO:0000256" key="1">
    <source>
        <dbReference type="SAM" id="Phobius"/>
    </source>
</evidence>
<evidence type="ECO:0000313" key="2">
    <source>
        <dbReference type="EMBL" id="QWG03188.1"/>
    </source>
</evidence>
<keyword evidence="1" id="KW-1133">Transmembrane helix</keyword>
<keyword evidence="3" id="KW-1185">Reference proteome</keyword>
<proteinExistence type="predicted"/>
<organism evidence="2 3">
    <name type="scientific">Flammeovirga yaeyamensis</name>
    <dbReference type="NCBI Taxonomy" id="367791"/>
    <lineage>
        <taxon>Bacteria</taxon>
        <taxon>Pseudomonadati</taxon>
        <taxon>Bacteroidota</taxon>
        <taxon>Cytophagia</taxon>
        <taxon>Cytophagales</taxon>
        <taxon>Flammeovirgaceae</taxon>
        <taxon>Flammeovirga</taxon>
    </lineage>
</organism>
<sequence length="187" mass="21657">MQTEVLEYQAEQKKNKQVNSIAIFSIITGLFGLVKSSYTSINYFLSGYPRTNYDLKKIFDLGDFNFIWDYQFFSLHLDVIFYGICTVSGIGLLFFKNWARIGLICAYTYNIVYHLFQRSIMLLNSDALQAETATHLLKTGQIKNLEMILQITAWLSYGVAFLVFLLVLFYAWIIFKLSSKNIKSLLN</sequence>
<name>A0AAX1NC06_9BACT</name>
<dbReference type="Proteomes" id="UP000678679">
    <property type="component" value="Chromosome 1"/>
</dbReference>
<dbReference type="AlphaFoldDB" id="A0AAX1NC06"/>
<keyword evidence="1" id="KW-0472">Membrane</keyword>